<gene>
    <name evidence="4 7" type="primary">rplO</name>
    <name evidence="7" type="ORF">GCM10023189_54500</name>
</gene>
<evidence type="ECO:0000256" key="4">
    <source>
        <dbReference type="HAMAP-Rule" id="MF_01341"/>
    </source>
</evidence>
<accession>A0ABP8NKA1</accession>
<evidence type="ECO:0000313" key="7">
    <source>
        <dbReference type="EMBL" id="GAA4468713.1"/>
    </source>
</evidence>
<dbReference type="PANTHER" id="PTHR12934">
    <property type="entry name" value="50S RIBOSOMAL PROTEIN L15"/>
    <property type="match status" value="1"/>
</dbReference>
<feature type="region of interest" description="Disordered" evidence="5">
    <location>
        <begin position="1"/>
        <end position="46"/>
    </location>
</feature>
<evidence type="ECO:0000313" key="8">
    <source>
        <dbReference type="Proteomes" id="UP001501175"/>
    </source>
</evidence>
<dbReference type="PANTHER" id="PTHR12934:SF11">
    <property type="entry name" value="LARGE RIBOSOMAL SUBUNIT PROTEIN UL15M"/>
    <property type="match status" value="1"/>
</dbReference>
<sequence length="166" mass="17584">MNLSTLKPAKGSVKERKRVGRGQGSGMGGTSTRGHKGAGSRSGYSQKLHFEGGQMPLQRRVPKFGFNNPTRVEYKPINLDTIQTLVEKTNATVVDIALLLENGLAGKNDLVKVLNRGTLSAAVEVKANAFSASAKEAIEKAGGKVTVLRGKVTVLQRSAAAETPNQ</sequence>
<reference evidence="8" key="1">
    <citation type="journal article" date="2019" name="Int. J. Syst. Evol. Microbiol.">
        <title>The Global Catalogue of Microorganisms (GCM) 10K type strain sequencing project: providing services to taxonomists for standard genome sequencing and annotation.</title>
        <authorList>
            <consortium name="The Broad Institute Genomics Platform"/>
            <consortium name="The Broad Institute Genome Sequencing Center for Infectious Disease"/>
            <person name="Wu L."/>
            <person name="Ma J."/>
        </authorList>
    </citation>
    <scope>NUCLEOTIDE SEQUENCE [LARGE SCALE GENOMIC DNA]</scope>
    <source>
        <strain evidence="8">JCM 17927</strain>
    </source>
</reference>
<protein>
    <recommendedName>
        <fullName evidence="4">Large ribosomal subunit protein uL15</fullName>
    </recommendedName>
</protein>
<dbReference type="Pfam" id="PF00828">
    <property type="entry name" value="Ribosomal_L27A"/>
    <property type="match status" value="1"/>
</dbReference>
<dbReference type="InterPro" id="IPR021131">
    <property type="entry name" value="Ribosomal_uL15/eL18"/>
</dbReference>
<comment type="caution">
    <text evidence="7">The sequence shown here is derived from an EMBL/GenBank/DDBJ whole genome shotgun (WGS) entry which is preliminary data.</text>
</comment>
<dbReference type="NCBIfam" id="TIGR01071">
    <property type="entry name" value="rplO_bact"/>
    <property type="match status" value="1"/>
</dbReference>
<dbReference type="RefSeq" id="WP_345249123.1">
    <property type="nucleotide sequence ID" value="NZ_BAABHD010000083.1"/>
</dbReference>
<dbReference type="Gene3D" id="3.100.10.10">
    <property type="match status" value="1"/>
</dbReference>
<name>A0ABP8NKA1_9BACT</name>
<evidence type="ECO:0000256" key="1">
    <source>
        <dbReference type="ARBA" id="ARBA00007320"/>
    </source>
</evidence>
<keyword evidence="2 4" id="KW-0689">Ribosomal protein</keyword>
<comment type="function">
    <text evidence="4">Binds to the 23S rRNA.</text>
</comment>
<evidence type="ECO:0000256" key="5">
    <source>
        <dbReference type="SAM" id="MobiDB-lite"/>
    </source>
</evidence>
<keyword evidence="3 4" id="KW-0687">Ribonucleoprotein</keyword>
<proteinExistence type="inferred from homology"/>
<feature type="domain" description="Large ribosomal subunit protein uL15/eL18" evidence="6">
    <location>
        <begin position="76"/>
        <end position="146"/>
    </location>
</feature>
<keyword evidence="8" id="KW-1185">Reference proteome</keyword>
<dbReference type="GO" id="GO:0005840">
    <property type="term" value="C:ribosome"/>
    <property type="evidence" value="ECO:0007669"/>
    <property type="project" value="UniProtKB-KW"/>
</dbReference>
<dbReference type="InterPro" id="IPR005749">
    <property type="entry name" value="Ribosomal_uL15_bac-type"/>
</dbReference>
<dbReference type="InterPro" id="IPR036227">
    <property type="entry name" value="Ribosomal_uL15/eL18_sf"/>
</dbReference>
<evidence type="ECO:0000259" key="6">
    <source>
        <dbReference type="Pfam" id="PF00828"/>
    </source>
</evidence>
<comment type="similarity">
    <text evidence="1 4">Belongs to the universal ribosomal protein uL15 family.</text>
</comment>
<keyword evidence="4" id="KW-0694">RNA-binding</keyword>
<comment type="subunit">
    <text evidence="4">Part of the 50S ribosomal subunit.</text>
</comment>
<feature type="compositionally biased region" description="Gly residues" evidence="5">
    <location>
        <begin position="21"/>
        <end position="31"/>
    </location>
</feature>
<organism evidence="7 8">
    <name type="scientific">Nibrella saemangeumensis</name>
    <dbReference type="NCBI Taxonomy" id="1084526"/>
    <lineage>
        <taxon>Bacteria</taxon>
        <taxon>Pseudomonadati</taxon>
        <taxon>Bacteroidota</taxon>
        <taxon>Cytophagia</taxon>
        <taxon>Cytophagales</taxon>
        <taxon>Spirosomataceae</taxon>
        <taxon>Nibrella</taxon>
    </lineage>
</organism>
<evidence type="ECO:0000256" key="3">
    <source>
        <dbReference type="ARBA" id="ARBA00023274"/>
    </source>
</evidence>
<dbReference type="InterPro" id="IPR030878">
    <property type="entry name" value="Ribosomal_uL15"/>
</dbReference>
<evidence type="ECO:0000256" key="2">
    <source>
        <dbReference type="ARBA" id="ARBA00022980"/>
    </source>
</evidence>
<dbReference type="Proteomes" id="UP001501175">
    <property type="component" value="Unassembled WGS sequence"/>
</dbReference>
<dbReference type="HAMAP" id="MF_01341">
    <property type="entry name" value="Ribosomal_uL15"/>
    <property type="match status" value="1"/>
</dbReference>
<dbReference type="SUPFAM" id="SSF52080">
    <property type="entry name" value="Ribosomal proteins L15p and L18e"/>
    <property type="match status" value="1"/>
</dbReference>
<keyword evidence="4" id="KW-0699">rRNA-binding</keyword>
<dbReference type="EMBL" id="BAABHD010000083">
    <property type="protein sequence ID" value="GAA4468713.1"/>
    <property type="molecule type" value="Genomic_DNA"/>
</dbReference>